<reference evidence="6 7" key="1">
    <citation type="submission" date="2019-02" db="EMBL/GenBank/DDBJ databases">
        <title>Deep-cultivation of Planctomycetes and their phenomic and genomic characterization uncovers novel biology.</title>
        <authorList>
            <person name="Wiegand S."/>
            <person name="Jogler M."/>
            <person name="Boedeker C."/>
            <person name="Pinto D."/>
            <person name="Vollmers J."/>
            <person name="Rivas-Marin E."/>
            <person name="Kohn T."/>
            <person name="Peeters S.H."/>
            <person name="Heuer A."/>
            <person name="Rast P."/>
            <person name="Oberbeckmann S."/>
            <person name="Bunk B."/>
            <person name="Jeske O."/>
            <person name="Meyerdierks A."/>
            <person name="Storesund J.E."/>
            <person name="Kallscheuer N."/>
            <person name="Luecker S."/>
            <person name="Lage O.M."/>
            <person name="Pohl T."/>
            <person name="Merkel B.J."/>
            <person name="Hornburger P."/>
            <person name="Mueller R.-W."/>
            <person name="Bruemmer F."/>
            <person name="Labrenz M."/>
            <person name="Spormann A.M."/>
            <person name="Op Den Camp H."/>
            <person name="Overmann J."/>
            <person name="Amann R."/>
            <person name="Jetten M.S.M."/>
            <person name="Mascher T."/>
            <person name="Medema M.H."/>
            <person name="Devos D.P."/>
            <person name="Kaster A.-K."/>
            <person name="Ovreas L."/>
            <person name="Rohde M."/>
            <person name="Galperin M.Y."/>
            <person name="Jogler C."/>
        </authorList>
    </citation>
    <scope>NUCLEOTIDE SEQUENCE [LARGE SCALE GENOMIC DNA]</scope>
    <source>
        <strain evidence="6 7">Pla52n</strain>
    </source>
</reference>
<dbReference type="InterPro" id="IPR013324">
    <property type="entry name" value="RNA_pol_sigma_r3/r4-like"/>
</dbReference>
<keyword evidence="7" id="KW-1185">Reference proteome</keyword>
<dbReference type="Gene3D" id="1.10.1740.10">
    <property type="match status" value="1"/>
</dbReference>
<keyword evidence="4" id="KW-0804">Transcription</keyword>
<comment type="caution">
    <text evidence="6">The sequence shown here is derived from an EMBL/GenBank/DDBJ whole genome shotgun (WGS) entry which is preliminary data.</text>
</comment>
<dbReference type="PANTHER" id="PTHR30385:SF8">
    <property type="entry name" value="RNA POLYMERASE SIGMA-E FACTOR"/>
    <property type="match status" value="1"/>
</dbReference>
<evidence type="ECO:0000256" key="3">
    <source>
        <dbReference type="ARBA" id="ARBA00023125"/>
    </source>
</evidence>
<evidence type="ECO:0000259" key="5">
    <source>
        <dbReference type="Pfam" id="PF08281"/>
    </source>
</evidence>
<dbReference type="InterPro" id="IPR013249">
    <property type="entry name" value="RNA_pol_sigma70_r4_t2"/>
</dbReference>
<dbReference type="InterPro" id="IPR014284">
    <property type="entry name" value="RNA_pol_sigma-70_dom"/>
</dbReference>
<name>A0A5C6A0E6_9BACT</name>
<proteinExistence type="predicted"/>
<protein>
    <submittedName>
        <fullName evidence="6">ECF RNA polymerase sigma-E factor</fullName>
    </submittedName>
</protein>
<dbReference type="InterPro" id="IPR013325">
    <property type="entry name" value="RNA_pol_sigma_r2"/>
</dbReference>
<evidence type="ECO:0000256" key="1">
    <source>
        <dbReference type="ARBA" id="ARBA00023015"/>
    </source>
</evidence>
<dbReference type="CDD" id="cd06171">
    <property type="entry name" value="Sigma70_r4"/>
    <property type="match status" value="1"/>
</dbReference>
<dbReference type="InterPro" id="IPR036388">
    <property type="entry name" value="WH-like_DNA-bd_sf"/>
</dbReference>
<dbReference type="SUPFAM" id="SSF88659">
    <property type="entry name" value="Sigma3 and sigma4 domains of RNA polymerase sigma factors"/>
    <property type="match status" value="1"/>
</dbReference>
<dbReference type="EMBL" id="SJPN01000010">
    <property type="protein sequence ID" value="TWT92787.1"/>
    <property type="molecule type" value="Genomic_DNA"/>
</dbReference>
<dbReference type="InterPro" id="IPR014326">
    <property type="entry name" value="RNA_pol_sigma-70_Plancto"/>
</dbReference>
<feature type="domain" description="RNA polymerase sigma factor 70 region 4 type 2" evidence="5">
    <location>
        <begin position="161"/>
        <end position="210"/>
    </location>
</feature>
<dbReference type="PANTHER" id="PTHR30385">
    <property type="entry name" value="SIGMA FACTOR F FLAGELLAR"/>
    <property type="match status" value="1"/>
</dbReference>
<dbReference type="SUPFAM" id="SSF88946">
    <property type="entry name" value="Sigma2 domain of RNA polymerase sigma factors"/>
    <property type="match status" value="1"/>
</dbReference>
<organism evidence="6 7">
    <name type="scientific">Stieleria varia</name>
    <dbReference type="NCBI Taxonomy" id="2528005"/>
    <lineage>
        <taxon>Bacteria</taxon>
        <taxon>Pseudomonadati</taxon>
        <taxon>Planctomycetota</taxon>
        <taxon>Planctomycetia</taxon>
        <taxon>Pirellulales</taxon>
        <taxon>Pirellulaceae</taxon>
        <taxon>Stieleria</taxon>
    </lineage>
</organism>
<evidence type="ECO:0000313" key="6">
    <source>
        <dbReference type="EMBL" id="TWT92787.1"/>
    </source>
</evidence>
<evidence type="ECO:0000313" key="7">
    <source>
        <dbReference type="Proteomes" id="UP000320176"/>
    </source>
</evidence>
<gene>
    <name evidence="6" type="primary">rpoE_11</name>
    <name evidence="6" type="ORF">Pla52n_61520</name>
</gene>
<sequence length="229" mass="25899">MLSTDSSHSRNSDHRTGDGEFSQLLSLARAGDRDALGRLLQWYGNYLTVLASTQLDRRLRRRLNPSDIVQEAMMAAHRDFGDFRGQSQGELLCWLRSILIHTLHRSFAKHIKVEKRDVRREISLDHVTNRLEESASNFAAILPAVGPSPSAPMQARERCVELANQLSQLKPSYREVITLRVLQGLSFEEIATRMDRNCGAVRMLWLRALEAFRTIGDLKSGDESAGEQV</sequence>
<keyword evidence="2" id="KW-0731">Sigma factor</keyword>
<dbReference type="RefSeq" id="WP_390620415.1">
    <property type="nucleotide sequence ID" value="NZ_CP151726.1"/>
</dbReference>
<keyword evidence="3" id="KW-0238">DNA-binding</keyword>
<dbReference type="GO" id="GO:0006352">
    <property type="term" value="P:DNA-templated transcription initiation"/>
    <property type="evidence" value="ECO:0007669"/>
    <property type="project" value="InterPro"/>
</dbReference>
<dbReference type="Proteomes" id="UP000320176">
    <property type="component" value="Unassembled WGS sequence"/>
</dbReference>
<dbReference type="NCBIfam" id="TIGR02984">
    <property type="entry name" value="Sig-70_plancto1"/>
    <property type="match status" value="1"/>
</dbReference>
<evidence type="ECO:0000256" key="4">
    <source>
        <dbReference type="ARBA" id="ARBA00023163"/>
    </source>
</evidence>
<accession>A0A5C6A0E6</accession>
<dbReference type="GO" id="GO:0016987">
    <property type="term" value="F:sigma factor activity"/>
    <property type="evidence" value="ECO:0007669"/>
    <property type="project" value="UniProtKB-KW"/>
</dbReference>
<dbReference type="NCBIfam" id="TIGR02937">
    <property type="entry name" value="sigma70-ECF"/>
    <property type="match status" value="1"/>
</dbReference>
<dbReference type="Pfam" id="PF08281">
    <property type="entry name" value="Sigma70_r4_2"/>
    <property type="match status" value="1"/>
</dbReference>
<dbReference type="AlphaFoldDB" id="A0A5C6A0E6"/>
<keyword evidence="1" id="KW-0805">Transcription regulation</keyword>
<dbReference type="Gene3D" id="1.10.10.10">
    <property type="entry name" value="Winged helix-like DNA-binding domain superfamily/Winged helix DNA-binding domain"/>
    <property type="match status" value="1"/>
</dbReference>
<dbReference type="GO" id="GO:0003677">
    <property type="term" value="F:DNA binding"/>
    <property type="evidence" value="ECO:0007669"/>
    <property type="project" value="UniProtKB-KW"/>
</dbReference>
<evidence type="ECO:0000256" key="2">
    <source>
        <dbReference type="ARBA" id="ARBA00023082"/>
    </source>
</evidence>